<dbReference type="RefSeq" id="WP_367721706.1">
    <property type="nucleotide sequence ID" value="NZ_JBFOCH010000006.1"/>
</dbReference>
<keyword evidence="2" id="KW-1185">Reference proteome</keyword>
<dbReference type="EMBL" id="JBFOCI010000001">
    <property type="protein sequence ID" value="MEW9804666.1"/>
    <property type="molecule type" value="Genomic_DNA"/>
</dbReference>
<protein>
    <recommendedName>
        <fullName evidence="3">Shikimate kinase</fullName>
    </recommendedName>
</protein>
<comment type="caution">
    <text evidence="1">The sequence shown here is derived from an EMBL/GenBank/DDBJ whole genome shotgun (WGS) entry which is preliminary data.</text>
</comment>
<name>A0ABV3QUB2_9HYPH</name>
<accession>A0ABV3QUB2</accession>
<sequence length="66" mass="7056">MGANNSRKTSAAHAIGLFLGDETDGLTVHDLNVDSWAQIDAFGNEQPGAELPKISMDLWLTVGEND</sequence>
<evidence type="ECO:0000313" key="2">
    <source>
        <dbReference type="Proteomes" id="UP001556196"/>
    </source>
</evidence>
<evidence type="ECO:0000313" key="1">
    <source>
        <dbReference type="EMBL" id="MEW9804666.1"/>
    </source>
</evidence>
<proteinExistence type="predicted"/>
<organism evidence="1 2">
    <name type="scientific">Mesorhizobium marinum</name>
    <dbReference type="NCBI Taxonomy" id="3228790"/>
    <lineage>
        <taxon>Bacteria</taxon>
        <taxon>Pseudomonadati</taxon>
        <taxon>Pseudomonadota</taxon>
        <taxon>Alphaproteobacteria</taxon>
        <taxon>Hyphomicrobiales</taxon>
        <taxon>Phyllobacteriaceae</taxon>
        <taxon>Mesorhizobium</taxon>
    </lineage>
</organism>
<gene>
    <name evidence="1" type="ORF">ABUE31_01545</name>
</gene>
<reference evidence="1 2" key="1">
    <citation type="submission" date="2024-06" db="EMBL/GenBank/DDBJ databases">
        <authorList>
            <person name="Tuo L."/>
        </authorList>
    </citation>
    <scope>NUCLEOTIDE SEQUENCE [LARGE SCALE GENOMIC DNA]</scope>
    <source>
        <strain evidence="1 2">ZMM04-5</strain>
    </source>
</reference>
<evidence type="ECO:0008006" key="3">
    <source>
        <dbReference type="Google" id="ProtNLM"/>
    </source>
</evidence>
<dbReference type="Proteomes" id="UP001556196">
    <property type="component" value="Unassembled WGS sequence"/>
</dbReference>